<feature type="compositionally biased region" description="Basic and acidic residues" evidence="1">
    <location>
        <begin position="140"/>
        <end position="165"/>
    </location>
</feature>
<keyword evidence="2" id="KW-0812">Transmembrane</keyword>
<dbReference type="Pfam" id="PF13719">
    <property type="entry name" value="Zn_ribbon_5"/>
    <property type="match status" value="1"/>
</dbReference>
<evidence type="ECO:0000259" key="3">
    <source>
        <dbReference type="Pfam" id="PF13719"/>
    </source>
</evidence>
<dbReference type="InterPro" id="IPR011723">
    <property type="entry name" value="Znf/thioredoxin_put"/>
</dbReference>
<proteinExistence type="predicted"/>
<dbReference type="Proteomes" id="UP001377692">
    <property type="component" value="Unassembled WGS sequence"/>
</dbReference>
<evidence type="ECO:0000256" key="1">
    <source>
        <dbReference type="SAM" id="MobiDB-lite"/>
    </source>
</evidence>
<keyword evidence="5" id="KW-1185">Reference proteome</keyword>
<feature type="transmembrane region" description="Helical" evidence="2">
    <location>
        <begin position="316"/>
        <end position="338"/>
    </location>
</feature>
<name>A0ABU8RAU7_9PSED</name>
<evidence type="ECO:0000313" key="5">
    <source>
        <dbReference type="Proteomes" id="UP001377692"/>
    </source>
</evidence>
<feature type="compositionally biased region" description="Basic and acidic residues" evidence="1">
    <location>
        <begin position="272"/>
        <end position="293"/>
    </location>
</feature>
<evidence type="ECO:0000313" key="4">
    <source>
        <dbReference type="EMBL" id="MEJ5906994.1"/>
    </source>
</evidence>
<comment type="caution">
    <text evidence="4">The sequence shown here is derived from an EMBL/GenBank/DDBJ whole genome shotgun (WGS) entry which is preliminary data.</text>
</comment>
<reference evidence="4 5" key="1">
    <citation type="submission" date="2024-02" db="EMBL/GenBank/DDBJ databases">
        <title>Identification of pathogenicity and growth-promoting functions of Pseudomonas putida variants.</title>
        <authorList>
            <person name="Sun J."/>
        </authorList>
    </citation>
    <scope>NUCLEOTIDE SEQUENCE [LARGE SCALE GENOMIC DNA]</scope>
    <source>
        <strain evidence="4 5">A04</strain>
    </source>
</reference>
<keyword evidence="2" id="KW-1133">Transmembrane helix</keyword>
<feature type="region of interest" description="Disordered" evidence="1">
    <location>
        <begin position="121"/>
        <end position="215"/>
    </location>
</feature>
<feature type="region of interest" description="Disordered" evidence="1">
    <location>
        <begin position="78"/>
        <end position="98"/>
    </location>
</feature>
<keyword evidence="2" id="KW-0472">Membrane</keyword>
<feature type="region of interest" description="Disordered" evidence="1">
    <location>
        <begin position="260"/>
        <end position="293"/>
    </location>
</feature>
<protein>
    <submittedName>
        <fullName evidence="4">DUF3426 domain-containing protein</fullName>
    </submittedName>
</protein>
<dbReference type="Pfam" id="PF11906">
    <property type="entry name" value="DUF3426"/>
    <property type="match status" value="1"/>
</dbReference>
<gene>
    <name evidence="4" type="ORF">V7V80_20140</name>
</gene>
<dbReference type="RefSeq" id="WP_339550472.1">
    <property type="nucleotide sequence ID" value="NZ_JBBHLD010000021.1"/>
</dbReference>
<feature type="domain" description="Zinc finger/thioredoxin putative" evidence="3">
    <location>
        <begin position="6"/>
        <end position="41"/>
    </location>
</feature>
<accession>A0ABU8RAU7</accession>
<dbReference type="InterPro" id="IPR021834">
    <property type="entry name" value="DUF3426"/>
</dbReference>
<dbReference type="EMBL" id="JBBHLD010000021">
    <property type="protein sequence ID" value="MEJ5906994.1"/>
    <property type="molecule type" value="Genomic_DNA"/>
</dbReference>
<sequence>MTDSFVTQCPHCQTSFRVTHHQLSVARGVVRCGHCLQVFNAAKQLLEQNRAGDASVPVEPRAPVAPVVPVPPAAPAEPIAKPAVTPDPPASERPAPPEDDWALTAQALDELDLDQELARLERRGEPAAVRPPSADNGLQARREEHQPDAHTDELFGNATDDRFEPEQAPEPAPTLLTQHALEQEAFEQESLDLEPAPGDRTEPTLGGHLDLDIDDEPPVRRDIEADEHHAFVSEHFAASHDPAPEKGLSARDDDELDLHLSAHDDDPVEPLPGERLEPGLSSKPERAPRKEPLVDVVDDPLQLGWEKPQPNWGKRLLWGFLTLLAAGLLAFQYVWFHFDEMARQDQYRPIFQQVCPLFGCEVPTRVDIARIKSSNLVVRSHPDFKGALIVDAIIYNRAPFAQPFPLLELRFADLNGQLIASRRFKPSEYLSGELAGRGEMPSQTPIHIALDILDPGPKAVNYSLSFRSPE</sequence>
<evidence type="ECO:0000256" key="2">
    <source>
        <dbReference type="SAM" id="Phobius"/>
    </source>
</evidence>
<dbReference type="NCBIfam" id="TIGR02098">
    <property type="entry name" value="MJ0042_CXXC"/>
    <property type="match status" value="1"/>
</dbReference>
<organism evidence="4 5">
    <name type="scientific">Pseudomonas kermanshahensis</name>
    <dbReference type="NCBI Taxonomy" id="2745482"/>
    <lineage>
        <taxon>Bacteria</taxon>
        <taxon>Pseudomonadati</taxon>
        <taxon>Pseudomonadota</taxon>
        <taxon>Gammaproteobacteria</taxon>
        <taxon>Pseudomonadales</taxon>
        <taxon>Pseudomonadaceae</taxon>
        <taxon>Pseudomonas</taxon>
    </lineage>
</organism>